<dbReference type="Pfam" id="PF12804">
    <property type="entry name" value="NTP_transf_3"/>
    <property type="match status" value="1"/>
</dbReference>
<evidence type="ECO:0000313" key="11">
    <source>
        <dbReference type="Proteomes" id="UP000254834"/>
    </source>
</evidence>
<comment type="function">
    <text evidence="8">Catalyzes the last two sequential reactions in the de novo biosynthetic pathway for UDP-N-acetylglucosamine (UDP-GlcNAc). The C-terminal domain catalyzes the transfer of acetyl group from acetyl coenzyme A to glucosamine-1-phosphate (GlcN-1-P) to produce N-acetylglucosamine-1-phosphate (GlcNAc-1-P), which is converted into UDP-GlcNAc by the transfer of uridine 5-monophosphate (from uridine 5-triphosphate), a reaction catalyzed by the N-terminal domain.</text>
</comment>
<dbReference type="SUPFAM" id="SSF53448">
    <property type="entry name" value="Nucleotide-diphospho-sugar transferases"/>
    <property type="match status" value="1"/>
</dbReference>
<evidence type="ECO:0000313" key="10">
    <source>
        <dbReference type="EMBL" id="AXK60880.1"/>
    </source>
</evidence>
<evidence type="ECO:0000259" key="9">
    <source>
        <dbReference type="Pfam" id="PF12804"/>
    </source>
</evidence>
<dbReference type="Proteomes" id="UP000254834">
    <property type="component" value="Chromosome"/>
</dbReference>
<keyword evidence="3" id="KW-0808">Transferase</keyword>
<comment type="catalytic activity">
    <reaction evidence="7">
        <text>N-acetyl-alpha-D-glucosamine 1-phosphate + UTP + H(+) = UDP-N-acetyl-alpha-D-glucosamine + diphosphate</text>
        <dbReference type="Rhea" id="RHEA:13509"/>
        <dbReference type="ChEBI" id="CHEBI:15378"/>
        <dbReference type="ChEBI" id="CHEBI:33019"/>
        <dbReference type="ChEBI" id="CHEBI:46398"/>
        <dbReference type="ChEBI" id="CHEBI:57705"/>
        <dbReference type="ChEBI" id="CHEBI:57776"/>
        <dbReference type="EC" id="2.7.7.23"/>
    </reaction>
</comment>
<organism evidence="10 11">
    <name type="scientific">Candidatus Chromulinivorax destructor</name>
    <dbReference type="NCBI Taxonomy" id="2066483"/>
    <lineage>
        <taxon>Bacteria</taxon>
        <taxon>Candidatus Babelota</taxon>
        <taxon>Candidatus Babeliae</taxon>
        <taxon>Candidatus Babeliales</taxon>
        <taxon>Candidatus Chromulinivoraceae</taxon>
        <taxon>Candidatus Chromulinivorax</taxon>
    </lineage>
</organism>
<dbReference type="RefSeq" id="WP_115585895.1">
    <property type="nucleotide sequence ID" value="NZ_CP025544.1"/>
</dbReference>
<name>A0A345ZC63_9BACT</name>
<dbReference type="GO" id="GO:0003977">
    <property type="term" value="F:UDP-N-acetylglucosamine diphosphorylase activity"/>
    <property type="evidence" value="ECO:0007669"/>
    <property type="project" value="UniProtKB-EC"/>
</dbReference>
<dbReference type="KEGG" id="cdes:C0J27_03995"/>
<gene>
    <name evidence="10" type="ORF">C0J27_03995</name>
</gene>
<sequence length="370" mass="41539">MPENLQAILLAGGKSTRFNTGKSKLTEKICGKEMIVYPIHLLQRMNIPVTMVTGFESDKILDIMSRHAIKNIATIHQDEQLGTGHAVAITKESWNKNHILIINGDIPLMTADVIQKLYNKHIKNDADISFVTSHSVEETNDSYCRMVIHDNKINVIERRDEKMDMDSQCCISVGIYIMKRSFLESHIDKLTKSSFTHEYYLPELIQIASSKGCKIVTAPVSFDLARGVNTLAELWAVEHIKRSQIISYWMNNGVRFSSTINVIIDFDVVFQPGVFVESGAHILGKSIIKKNATIGAFSYIKHSVIEEDAKIKSHTVIIKSTIGQHVVVNSFTQVKNQHLIDAIKKPAQKSPHFFTGAIKDEGKVENSHSL</sequence>
<evidence type="ECO:0000256" key="7">
    <source>
        <dbReference type="ARBA" id="ARBA00048493"/>
    </source>
</evidence>
<dbReference type="EMBL" id="CP025544">
    <property type="protein sequence ID" value="AXK60880.1"/>
    <property type="molecule type" value="Genomic_DNA"/>
</dbReference>
<proteinExistence type="inferred from homology"/>
<dbReference type="GO" id="GO:0019134">
    <property type="term" value="F:glucosamine-1-phosphate N-acetyltransferase activity"/>
    <property type="evidence" value="ECO:0007669"/>
    <property type="project" value="UniProtKB-EC"/>
</dbReference>
<dbReference type="PANTHER" id="PTHR43584:SF3">
    <property type="entry name" value="BIFUNCTIONAL PROTEIN GLMU"/>
    <property type="match status" value="1"/>
</dbReference>
<accession>A0A345ZC63</accession>
<dbReference type="AlphaFoldDB" id="A0A345ZC63"/>
<dbReference type="Gene3D" id="3.90.550.10">
    <property type="entry name" value="Spore Coat Polysaccharide Biosynthesis Protein SpsA, Chain A"/>
    <property type="match status" value="1"/>
</dbReference>
<evidence type="ECO:0000256" key="4">
    <source>
        <dbReference type="ARBA" id="ARBA00022695"/>
    </source>
</evidence>
<protein>
    <recommendedName>
        <fullName evidence="9">MobA-like NTP transferase domain-containing protein</fullName>
    </recommendedName>
</protein>
<dbReference type="InterPro" id="IPR025877">
    <property type="entry name" value="MobA-like_NTP_Trfase"/>
</dbReference>
<dbReference type="InterPro" id="IPR029044">
    <property type="entry name" value="Nucleotide-diphossugar_trans"/>
</dbReference>
<keyword evidence="5" id="KW-0012">Acyltransferase</keyword>
<evidence type="ECO:0000256" key="1">
    <source>
        <dbReference type="ARBA" id="ARBA00007707"/>
    </source>
</evidence>
<dbReference type="Gene3D" id="2.160.10.10">
    <property type="entry name" value="Hexapeptide repeat proteins"/>
    <property type="match status" value="1"/>
</dbReference>
<comment type="similarity">
    <text evidence="1">In the C-terminal section; belongs to the transferase hexapeptide repeat family.</text>
</comment>
<feature type="domain" description="MobA-like NTP transferase" evidence="9">
    <location>
        <begin position="7"/>
        <end position="133"/>
    </location>
</feature>
<comment type="catalytic activity">
    <reaction evidence="6">
        <text>alpha-D-glucosamine 1-phosphate + acetyl-CoA = N-acetyl-alpha-D-glucosamine 1-phosphate + CoA + H(+)</text>
        <dbReference type="Rhea" id="RHEA:13725"/>
        <dbReference type="ChEBI" id="CHEBI:15378"/>
        <dbReference type="ChEBI" id="CHEBI:57287"/>
        <dbReference type="ChEBI" id="CHEBI:57288"/>
        <dbReference type="ChEBI" id="CHEBI:57776"/>
        <dbReference type="ChEBI" id="CHEBI:58516"/>
        <dbReference type="EC" id="2.3.1.157"/>
    </reaction>
</comment>
<dbReference type="InterPro" id="IPR050065">
    <property type="entry name" value="GlmU-like"/>
</dbReference>
<evidence type="ECO:0000256" key="5">
    <source>
        <dbReference type="ARBA" id="ARBA00023315"/>
    </source>
</evidence>
<keyword evidence="11" id="KW-1185">Reference proteome</keyword>
<dbReference type="PANTHER" id="PTHR43584">
    <property type="entry name" value="NUCLEOTIDYL TRANSFERASE"/>
    <property type="match status" value="1"/>
</dbReference>
<evidence type="ECO:0000256" key="6">
    <source>
        <dbReference type="ARBA" id="ARBA00048247"/>
    </source>
</evidence>
<comment type="similarity">
    <text evidence="2">In the N-terminal section; belongs to the N-acetylglucosamine-1-phosphate uridyltransferase family.</text>
</comment>
<evidence type="ECO:0000256" key="8">
    <source>
        <dbReference type="ARBA" id="ARBA00049628"/>
    </source>
</evidence>
<evidence type="ECO:0000256" key="3">
    <source>
        <dbReference type="ARBA" id="ARBA00022679"/>
    </source>
</evidence>
<evidence type="ECO:0000256" key="2">
    <source>
        <dbReference type="ARBA" id="ARBA00007947"/>
    </source>
</evidence>
<keyword evidence="4" id="KW-0548">Nucleotidyltransferase</keyword>
<reference evidence="10 11" key="1">
    <citation type="submission" date="2017-12" db="EMBL/GenBank/DDBJ databases">
        <title>Chromulinavorax destructans is a abundant pathogen of dominant heterotrophic picoflagllates.</title>
        <authorList>
            <person name="Deeg C.M."/>
            <person name="Zimmer M."/>
            <person name="Suttle C.A."/>
        </authorList>
    </citation>
    <scope>NUCLEOTIDE SEQUENCE [LARGE SCALE GENOMIC DNA]</scope>
    <source>
        <strain evidence="10 11">SeV1</strain>
    </source>
</reference>
<dbReference type="OrthoDB" id="9775031at2"/>